<dbReference type="Gene3D" id="2.170.16.10">
    <property type="entry name" value="Hedgehog/Intein (Hint) domain"/>
    <property type="match status" value="1"/>
</dbReference>
<reference evidence="2 3" key="1">
    <citation type="submission" date="2015-06" db="EMBL/GenBank/DDBJ databases">
        <title>Improved classification and identification of acetic acid bacteria using matrix-assisted laser desorption/ionization time-of-flight mass spectrometry; Gluconobacter nephelii and Gluconobacter uchimurae are later heterotypic synonyms of Gluconobacter japonicus and Gluconobacter oxydans, respectively.</title>
        <authorList>
            <person name="Li L."/>
            <person name="Cleenwerck I."/>
            <person name="De Vuyst L."/>
            <person name="Vandamme P."/>
        </authorList>
    </citation>
    <scope>NUCLEOTIDE SEQUENCE [LARGE SCALE GENOMIC DNA]</scope>
    <source>
        <strain evidence="2 3">LMG 1545</strain>
    </source>
</reference>
<proteinExistence type="predicted"/>
<dbReference type="Pfam" id="PF13403">
    <property type="entry name" value="Hint_2"/>
    <property type="match status" value="1"/>
</dbReference>
<dbReference type="Proteomes" id="UP000075462">
    <property type="component" value="Unassembled WGS sequence"/>
</dbReference>
<accession>A0A149VEN9</accession>
<dbReference type="RefSeq" id="WP_082779348.1">
    <property type="nucleotide sequence ID" value="NZ_LIAA01000006.1"/>
</dbReference>
<evidence type="ECO:0000313" key="3">
    <source>
        <dbReference type="Proteomes" id="UP000075462"/>
    </source>
</evidence>
<dbReference type="AlphaFoldDB" id="A0A149VEN9"/>
<dbReference type="OrthoDB" id="7284755at2"/>
<protein>
    <recommendedName>
        <fullName evidence="1">Hedgehog/Intein (Hint) domain-containing protein</fullName>
    </recommendedName>
</protein>
<sequence>MADVGSNPNTKIYTTDSGVTYSVTTHAYWLPTAPLQISYAYDVNITAPDGTKIFDASNINRGIDLSIGPLHILQILASGDVITGSEDSTTIAQLLSAGNYISVPGSTGNFIVEAGVATANEYYIGGTSQISGLANLVTGSVINVVGGNATLTGTNGATLAGVLNGSSVNIEYGGTLNTGSALASVLEGTTVNFGAGGGTIIINGGGTLISLLASGQLNATTFNNYDPSKDTIELQNTTNPIVTYTIKNGGLFGLDSSQKVIVLKDSSGNIVAEYAVKPADGVVLNNATYNVNDTTNNPLKITYSDNNTYIGACFLAGSMIRTTNGEVAVQDISMGNEVIVFDWRNKTDIVRPVVWVGKAHVNVRHGLPDDEAGWPVRVLKNAVADGVPHKDMLITAEHCLFFKDRFVPVRMLVNGVSIFYDKSISSYDYYHVETEQHSVITADGMLTESYLDTGNRSSFRQEGKIATLRGAVKSWEDDAGAPLDVERSFVEPLFRAIEWREDKVSTEQAPAVVELTNDPDMHLVTETGSVIRPMRRASKDYSFMLPPGTQSVHIVSRASRPSDVIGPFVDDRRYMGVAVGAVRLLSAKRPVEITSHLSTEKPQGWHADMEWQGAAWTDGNATLPLGDLLKHGKMGILSVSVLAAGPYLKNESKAATAIVRSA</sequence>
<gene>
    <name evidence="2" type="ORF">AD954_01630</name>
</gene>
<organism evidence="2 3">
    <name type="scientific">Acetobacter cerevisiae</name>
    <dbReference type="NCBI Taxonomy" id="178900"/>
    <lineage>
        <taxon>Bacteria</taxon>
        <taxon>Pseudomonadati</taxon>
        <taxon>Pseudomonadota</taxon>
        <taxon>Alphaproteobacteria</taxon>
        <taxon>Acetobacterales</taxon>
        <taxon>Acetobacteraceae</taxon>
        <taxon>Acetobacter</taxon>
    </lineage>
</organism>
<name>A0A149VEN9_9PROT</name>
<dbReference type="PATRIC" id="fig|178900.7.peg.2616"/>
<dbReference type="InterPro" id="IPR028992">
    <property type="entry name" value="Hedgehog/Intein_dom"/>
</dbReference>
<evidence type="ECO:0000313" key="2">
    <source>
        <dbReference type="EMBL" id="KXV78669.1"/>
    </source>
</evidence>
<dbReference type="InterPro" id="IPR036844">
    <property type="entry name" value="Hint_dom_sf"/>
</dbReference>
<dbReference type="SUPFAM" id="SSF51294">
    <property type="entry name" value="Hedgehog/intein (Hint) domain"/>
    <property type="match status" value="1"/>
</dbReference>
<comment type="caution">
    <text evidence="2">The sequence shown here is derived from an EMBL/GenBank/DDBJ whole genome shotgun (WGS) entry which is preliminary data.</text>
</comment>
<feature type="domain" description="Hedgehog/Intein (Hint)" evidence="1">
    <location>
        <begin position="313"/>
        <end position="453"/>
    </location>
</feature>
<dbReference type="EMBL" id="LIAA01000006">
    <property type="protein sequence ID" value="KXV78669.1"/>
    <property type="molecule type" value="Genomic_DNA"/>
</dbReference>
<evidence type="ECO:0000259" key="1">
    <source>
        <dbReference type="Pfam" id="PF13403"/>
    </source>
</evidence>